<dbReference type="AGR" id="Xenbase:XB-GENE-1219106"/>
<dbReference type="GeneID" id="495690"/>
<dbReference type="PROSITE" id="PS50157">
    <property type="entry name" value="ZINC_FINGER_C2H2_2"/>
    <property type="match status" value="4"/>
</dbReference>
<evidence type="ECO:0000256" key="5">
    <source>
        <dbReference type="ARBA" id="ARBA00022737"/>
    </source>
</evidence>
<keyword evidence="4" id="KW-0479">Metal-binding</keyword>
<dbReference type="SUPFAM" id="SSF57667">
    <property type="entry name" value="beta-beta-alpha zinc fingers"/>
    <property type="match status" value="3"/>
</dbReference>
<dbReference type="FunFam" id="3.30.160.60:FF:000525">
    <property type="entry name" value="IKAROS family zinc finger 1"/>
    <property type="match status" value="1"/>
</dbReference>
<feature type="domain" description="C2H2-type" evidence="17">
    <location>
        <begin position="154"/>
        <end position="181"/>
    </location>
</feature>
<sequence length="561" mass="62548">MRLPVEEPQKKSISRMEIEDYNGRSYMSGSTFSSVVGHKLDSIFYSSTVAALDRPKAGDSSLEREFSDALIGPTVSTPNSRHSSPSRSLSANSIKVEMYSDEESGRLLSHEDRLSEKEDVIIEDDSLVEPLGYCDGSGQDPHSPGGIRLPNGKLKCDICGMVCIGPNVLMVHKRSHTGERPFHCNQCGASFTQKGNLLRHIKLHSGEKPFKCPFCNYACRRRDALTGHLRTHAVSSPTVGKPYKCNYCGRSYKQQNTLEEHKERCHNYLQSLSNEAQHLPAHPGEEIRDLELGPDAMMHPSSDPPSFMDRLACNLTKRKRSTPQKFMGEKQMRHGLADLPYEMNSSFEKDVEIVSHHPLDPAYSNSLAFVGGPMRLPPTNCISEITPVISSVYTQLQPMQGRLDMPGNREAAEGHEDIPDGTQIHYRGRSEHGASPSNGCQDSTTDTESNHEERGSQATSSRQSPAYAKEEQRPSDGGLVLPSRSMPGTAKESLRVLGEDGEQVKVFKCEHCRVLFLDHVMFTIHMGCHGFRDPFECNICGYHCQDRYEFSSHIVRGEHKV</sequence>
<evidence type="ECO:0000256" key="8">
    <source>
        <dbReference type="ARBA" id="ARBA00022843"/>
    </source>
</evidence>
<dbReference type="GO" id="GO:0000978">
    <property type="term" value="F:RNA polymerase II cis-regulatory region sequence-specific DNA binding"/>
    <property type="evidence" value="ECO:0000318"/>
    <property type="project" value="GO_Central"/>
</dbReference>
<evidence type="ECO:0000256" key="1">
    <source>
        <dbReference type="ARBA" id="ARBA00004123"/>
    </source>
</evidence>
<keyword evidence="9" id="KW-0007">Acetylation</keyword>
<dbReference type="FunFam" id="3.30.160.60:FF:000168">
    <property type="entry name" value="zinc finger protein Eos isoform X1"/>
    <property type="match status" value="1"/>
</dbReference>
<proteinExistence type="inferred from homology"/>
<keyword evidence="12" id="KW-0804">Transcription</keyword>
<dbReference type="FunFam" id="3.30.160.60:FF:000124">
    <property type="entry name" value="IKAROS family zinc finger 4"/>
    <property type="match status" value="1"/>
</dbReference>
<evidence type="ECO:0000256" key="14">
    <source>
        <dbReference type="ARBA" id="ARBA00038390"/>
    </source>
</evidence>
<keyword evidence="13" id="KW-0539">Nucleus</keyword>
<evidence type="ECO:0000313" key="20">
    <source>
        <dbReference type="Xenbase" id="XB-GENE-1219106"/>
    </source>
</evidence>
<keyword evidence="5" id="KW-0677">Repeat</keyword>
<organism evidence="18 19">
    <name type="scientific">Xenopus laevis</name>
    <name type="common">African clawed frog</name>
    <dbReference type="NCBI Taxonomy" id="8355"/>
    <lineage>
        <taxon>Eukaryota</taxon>
        <taxon>Metazoa</taxon>
        <taxon>Chordata</taxon>
        <taxon>Craniata</taxon>
        <taxon>Vertebrata</taxon>
        <taxon>Euteleostomi</taxon>
        <taxon>Amphibia</taxon>
        <taxon>Batrachia</taxon>
        <taxon>Anura</taxon>
        <taxon>Pipoidea</taxon>
        <taxon>Pipidae</taxon>
        <taxon>Xenopodinae</taxon>
        <taxon>Xenopus</taxon>
        <taxon>Xenopus</taxon>
    </lineage>
</organism>
<keyword evidence="8" id="KW-0832">Ubl conjugation</keyword>
<feature type="region of interest" description="Disordered" evidence="16">
    <location>
        <begin position="71"/>
        <end position="91"/>
    </location>
</feature>
<reference evidence="18" key="1">
    <citation type="submission" date="2024-06" db="UniProtKB">
        <authorList>
            <consortium name="RefSeq"/>
        </authorList>
    </citation>
    <scope>NUCLEOTIDE SEQUENCE [LARGE SCALE GENOMIC DNA]</scope>
    <source>
        <strain evidence="18">J_2021</strain>
    </source>
</reference>
<dbReference type="InterPro" id="IPR036236">
    <property type="entry name" value="Znf_C2H2_sf"/>
</dbReference>
<dbReference type="GO" id="GO:0005634">
    <property type="term" value="C:nucleus"/>
    <property type="evidence" value="ECO:0007669"/>
    <property type="project" value="UniProtKB-SubCell"/>
</dbReference>
<evidence type="ECO:0000256" key="10">
    <source>
        <dbReference type="ARBA" id="ARBA00023015"/>
    </source>
</evidence>
<dbReference type="OrthoDB" id="8922241at2759"/>
<evidence type="ECO:0000256" key="9">
    <source>
        <dbReference type="ARBA" id="ARBA00022990"/>
    </source>
</evidence>
<keyword evidence="7" id="KW-0862">Zinc</keyword>
<evidence type="ECO:0000259" key="17">
    <source>
        <dbReference type="PROSITE" id="PS50157"/>
    </source>
</evidence>
<feature type="compositionally biased region" description="Low complexity" evidence="16">
    <location>
        <begin position="76"/>
        <end position="91"/>
    </location>
</feature>
<keyword evidence="6 15" id="KW-0863">Zinc-finger</keyword>
<evidence type="ECO:0000256" key="15">
    <source>
        <dbReference type="PROSITE-ProRule" id="PRU00042"/>
    </source>
</evidence>
<dbReference type="PANTHER" id="PTHR24404:SF28">
    <property type="entry name" value="ZINC FINGER PROTEIN EOS"/>
    <property type="match status" value="1"/>
</dbReference>
<keyword evidence="2" id="KW-1017">Isopeptide bond</keyword>
<dbReference type="CTD" id="495690"/>
<dbReference type="RefSeq" id="XP_018103919.1">
    <property type="nucleotide sequence ID" value="XM_018248430.2"/>
</dbReference>
<dbReference type="InterPro" id="IPR013087">
    <property type="entry name" value="Znf_C2H2_type"/>
</dbReference>
<feature type="compositionally biased region" description="Polar residues" evidence="16">
    <location>
        <begin position="435"/>
        <end position="447"/>
    </location>
</feature>
<evidence type="ECO:0000313" key="19">
    <source>
        <dbReference type="RefSeq" id="XP_018103919.1"/>
    </source>
</evidence>
<dbReference type="Pfam" id="PF00096">
    <property type="entry name" value="zf-C2H2"/>
    <property type="match status" value="3"/>
</dbReference>
<feature type="domain" description="C2H2-type" evidence="17">
    <location>
        <begin position="210"/>
        <end position="237"/>
    </location>
</feature>
<dbReference type="PANTHER" id="PTHR24404">
    <property type="entry name" value="ZINC FINGER PROTEIN"/>
    <property type="match status" value="1"/>
</dbReference>
<name>A0A8J0UIJ5_XENLA</name>
<keyword evidence="18" id="KW-1185">Reference proteome</keyword>
<evidence type="ECO:0000256" key="11">
    <source>
        <dbReference type="ARBA" id="ARBA00023125"/>
    </source>
</evidence>
<evidence type="ECO:0000256" key="2">
    <source>
        <dbReference type="ARBA" id="ARBA00022499"/>
    </source>
</evidence>
<dbReference type="GO" id="GO:0006357">
    <property type="term" value="P:regulation of transcription by RNA polymerase II"/>
    <property type="evidence" value="ECO:0000318"/>
    <property type="project" value="GO_Central"/>
</dbReference>
<evidence type="ECO:0000256" key="7">
    <source>
        <dbReference type="ARBA" id="ARBA00022833"/>
    </source>
</evidence>
<gene>
    <name evidence="19 20" type="primary">ikzf4.S</name>
    <name evidence="19" type="synonym">eos</name>
    <name evidence="19" type="synonym">ikzf4</name>
    <name evidence="19" type="synonym">znfn1a4</name>
</gene>
<evidence type="ECO:0000256" key="16">
    <source>
        <dbReference type="SAM" id="MobiDB-lite"/>
    </source>
</evidence>
<feature type="domain" description="C2H2-type" evidence="17">
    <location>
        <begin position="243"/>
        <end position="271"/>
    </location>
</feature>
<dbReference type="FunFam" id="3.30.160.60:FF:000073">
    <property type="entry name" value="IKAROS family zinc finger 1"/>
    <property type="match status" value="1"/>
</dbReference>
<evidence type="ECO:0000256" key="4">
    <source>
        <dbReference type="ARBA" id="ARBA00022723"/>
    </source>
</evidence>
<dbReference type="Xenbase" id="XB-GENE-1219106">
    <property type="gene designation" value="ikzf4.S"/>
</dbReference>
<protein>
    <submittedName>
        <fullName evidence="19">IKAROS family zinc finger 4 S homeolog isoform X1</fullName>
    </submittedName>
</protein>
<evidence type="ECO:0000313" key="18">
    <source>
        <dbReference type="Proteomes" id="UP000186698"/>
    </source>
</evidence>
<dbReference type="GO" id="GO:0008270">
    <property type="term" value="F:zinc ion binding"/>
    <property type="evidence" value="ECO:0007669"/>
    <property type="project" value="UniProtKB-KW"/>
</dbReference>
<comment type="similarity">
    <text evidence="14">Belongs to the Ikaros C2H2-type zinc-finger protein family.</text>
</comment>
<feature type="domain" description="C2H2-type" evidence="17">
    <location>
        <begin position="182"/>
        <end position="209"/>
    </location>
</feature>
<comment type="subcellular location">
    <subcellularLocation>
        <location evidence="1">Nucleus</location>
    </subcellularLocation>
</comment>
<reference evidence="19" key="2">
    <citation type="submission" date="2025-08" db="UniProtKB">
        <authorList>
            <consortium name="RefSeq"/>
        </authorList>
    </citation>
    <scope>IDENTIFICATION</scope>
    <source>
        <strain evidence="19">J_2021</strain>
        <tissue evidence="19">Erythrocytes</tissue>
    </source>
</reference>
<evidence type="ECO:0000256" key="3">
    <source>
        <dbReference type="ARBA" id="ARBA00022553"/>
    </source>
</evidence>
<accession>A0A8J0UIJ5</accession>
<dbReference type="SMART" id="SM00355">
    <property type="entry name" value="ZnF_C2H2"/>
    <property type="match status" value="6"/>
</dbReference>
<dbReference type="Proteomes" id="UP000186698">
    <property type="component" value="Chromosome 2S"/>
</dbReference>
<evidence type="ECO:0000256" key="12">
    <source>
        <dbReference type="ARBA" id="ARBA00023163"/>
    </source>
</evidence>
<dbReference type="AlphaFoldDB" id="A0A8J0UIJ5"/>
<dbReference type="InterPro" id="IPR050589">
    <property type="entry name" value="Ikaros_C2H2-ZF"/>
</dbReference>
<keyword evidence="11" id="KW-0238">DNA-binding</keyword>
<dbReference type="GO" id="GO:0003700">
    <property type="term" value="F:DNA-binding transcription factor activity"/>
    <property type="evidence" value="ECO:0000318"/>
    <property type="project" value="GO_Central"/>
</dbReference>
<keyword evidence="10" id="KW-0805">Transcription regulation</keyword>
<evidence type="ECO:0000256" key="13">
    <source>
        <dbReference type="ARBA" id="ARBA00023242"/>
    </source>
</evidence>
<dbReference type="PROSITE" id="PS00028">
    <property type="entry name" value="ZINC_FINGER_C2H2_1"/>
    <property type="match status" value="6"/>
</dbReference>
<feature type="region of interest" description="Disordered" evidence="16">
    <location>
        <begin position="401"/>
        <end position="489"/>
    </location>
</feature>
<evidence type="ECO:0000256" key="6">
    <source>
        <dbReference type="ARBA" id="ARBA00022771"/>
    </source>
</evidence>
<keyword evidence="3" id="KW-0597">Phosphoprotein</keyword>
<dbReference type="Gene3D" id="3.30.160.60">
    <property type="entry name" value="Classic Zinc Finger"/>
    <property type="match status" value="5"/>
</dbReference>
<dbReference type="GO" id="GO:0045944">
    <property type="term" value="P:positive regulation of transcription by RNA polymerase II"/>
    <property type="evidence" value="ECO:0007669"/>
    <property type="project" value="UniProtKB-ARBA"/>
</dbReference>
<dbReference type="GO" id="GO:0042802">
    <property type="term" value="F:identical protein binding"/>
    <property type="evidence" value="ECO:0007669"/>
    <property type="project" value="UniProtKB-ARBA"/>
</dbReference>
<dbReference type="FunFam" id="3.30.160.60:FF:000372">
    <property type="entry name" value="IKAROS family zinc finger 4"/>
    <property type="match status" value="1"/>
</dbReference>